<keyword evidence="2" id="KW-1185">Reference proteome</keyword>
<dbReference type="AlphaFoldDB" id="A0A261QTW5"/>
<dbReference type="EMBL" id="NEVK01000008">
    <property type="protein sequence ID" value="OZI16214.1"/>
    <property type="molecule type" value="Genomic_DNA"/>
</dbReference>
<proteinExistence type="predicted"/>
<name>A0A261QTW5_9BORD</name>
<comment type="caution">
    <text evidence="1">The sequence shown here is derived from an EMBL/GenBank/DDBJ whole genome shotgun (WGS) entry which is preliminary data.</text>
</comment>
<evidence type="ECO:0000313" key="1">
    <source>
        <dbReference type="EMBL" id="OZI16214.1"/>
    </source>
</evidence>
<reference evidence="2" key="1">
    <citation type="submission" date="2017-05" db="EMBL/GenBank/DDBJ databases">
        <title>Complete and WGS of Bordetella genogroups.</title>
        <authorList>
            <person name="Spilker T."/>
            <person name="Lipuma J."/>
        </authorList>
    </citation>
    <scope>NUCLEOTIDE SEQUENCE [LARGE SCALE GENOMIC DNA]</scope>
    <source>
        <strain evidence="2">AU18089</strain>
    </source>
</reference>
<accession>A0A261QTW5</accession>
<gene>
    <name evidence="1" type="ORF">CAL19_16065</name>
</gene>
<sequence length="239" mass="27148">MANFVEAVVALDYQALERNDEYITDLGFETWLMDNHKWALWVWERHAEGAGVRKFTLVHADYHWDGCYDFFESPAEEAAMLAADLNGLHLLISEDDWIRYDSFIAPAVMRGRFDVVHFFCKQDNEWDIGVGDEVLAASGTTQMLHTSAESLASIDPAYPLIFDLCLDLFNRESTTEYGSDLWPDEEIVRFLNTVQPLIESACLVTISLSFGCSGTSDDTKRLAELVVPIVLAWRAKQHQ</sequence>
<dbReference type="RefSeq" id="WP_094797376.1">
    <property type="nucleotide sequence ID" value="NZ_NEVK01000008.1"/>
</dbReference>
<dbReference type="Pfam" id="PF12640">
    <property type="entry name" value="UPF0489"/>
    <property type="match status" value="1"/>
</dbReference>
<dbReference type="Proteomes" id="UP000216947">
    <property type="component" value="Unassembled WGS sequence"/>
</dbReference>
<evidence type="ECO:0000313" key="2">
    <source>
        <dbReference type="Proteomes" id="UP000216947"/>
    </source>
</evidence>
<protein>
    <submittedName>
        <fullName evidence="1">Uncharacterized protein</fullName>
    </submittedName>
</protein>
<dbReference type="InterPro" id="IPR024131">
    <property type="entry name" value="UPF0489"/>
</dbReference>
<organism evidence="1 2">
    <name type="scientific">Bordetella genomosp. 7</name>
    <dbReference type="NCBI Taxonomy" id="1416805"/>
    <lineage>
        <taxon>Bacteria</taxon>
        <taxon>Pseudomonadati</taxon>
        <taxon>Pseudomonadota</taxon>
        <taxon>Betaproteobacteria</taxon>
        <taxon>Burkholderiales</taxon>
        <taxon>Alcaligenaceae</taxon>
        <taxon>Bordetella</taxon>
    </lineage>
</organism>